<dbReference type="PANTHER" id="PTHR44083">
    <property type="entry name" value="TOPLESS-RELATED PROTEIN 1-RELATED"/>
    <property type="match status" value="1"/>
</dbReference>
<dbReference type="EMBL" id="JAZDWU010000002">
    <property type="protein sequence ID" value="KAL0010741.1"/>
    <property type="molecule type" value="Genomic_DNA"/>
</dbReference>
<protein>
    <submittedName>
        <fullName evidence="1">Uncharacterized protein</fullName>
    </submittedName>
</protein>
<keyword evidence="2" id="KW-1185">Reference proteome</keyword>
<name>A0AAW2DNY9_9ROSI</name>
<dbReference type="GO" id="GO:0006355">
    <property type="term" value="P:regulation of DNA-templated transcription"/>
    <property type="evidence" value="ECO:0007669"/>
    <property type="project" value="InterPro"/>
</dbReference>
<sequence length="100" mass="11142">MQATGLSPLPHYHKHFVKKVGASKDSHPIRVLQCPAVAIVNLNQGSAVNTINFHPLQPTLLLAGMNIGDITIWEVGRRERLVSQNFNVWDIRAYSMALEV</sequence>
<gene>
    <name evidence="1" type="ORF">SO802_005849</name>
</gene>
<organism evidence="1 2">
    <name type="scientific">Lithocarpus litseifolius</name>
    <dbReference type="NCBI Taxonomy" id="425828"/>
    <lineage>
        <taxon>Eukaryota</taxon>
        <taxon>Viridiplantae</taxon>
        <taxon>Streptophyta</taxon>
        <taxon>Embryophyta</taxon>
        <taxon>Tracheophyta</taxon>
        <taxon>Spermatophyta</taxon>
        <taxon>Magnoliopsida</taxon>
        <taxon>eudicotyledons</taxon>
        <taxon>Gunneridae</taxon>
        <taxon>Pentapetalae</taxon>
        <taxon>rosids</taxon>
        <taxon>fabids</taxon>
        <taxon>Fagales</taxon>
        <taxon>Fagaceae</taxon>
        <taxon>Lithocarpus</taxon>
    </lineage>
</organism>
<reference evidence="1 2" key="1">
    <citation type="submission" date="2024-01" db="EMBL/GenBank/DDBJ databases">
        <title>A telomere-to-telomere, gap-free genome of sweet tea (Lithocarpus litseifolius).</title>
        <authorList>
            <person name="Zhou J."/>
        </authorList>
    </citation>
    <scope>NUCLEOTIDE SEQUENCE [LARGE SCALE GENOMIC DNA]</scope>
    <source>
        <strain evidence="1">Zhou-2022a</strain>
        <tissue evidence="1">Leaf</tissue>
    </source>
</reference>
<dbReference type="Proteomes" id="UP001459277">
    <property type="component" value="Unassembled WGS sequence"/>
</dbReference>
<dbReference type="PANTHER" id="PTHR44083:SF48">
    <property type="entry name" value="TOPLESS-RELATED PROTEIN 4"/>
    <property type="match status" value="1"/>
</dbReference>
<proteinExistence type="predicted"/>
<accession>A0AAW2DNY9</accession>
<dbReference type="AlphaFoldDB" id="A0AAW2DNY9"/>
<evidence type="ECO:0000313" key="2">
    <source>
        <dbReference type="Proteomes" id="UP001459277"/>
    </source>
</evidence>
<evidence type="ECO:0000313" key="1">
    <source>
        <dbReference type="EMBL" id="KAL0010741.1"/>
    </source>
</evidence>
<dbReference type="InterPro" id="IPR027728">
    <property type="entry name" value="Topless_fam"/>
</dbReference>
<comment type="caution">
    <text evidence="1">The sequence shown here is derived from an EMBL/GenBank/DDBJ whole genome shotgun (WGS) entry which is preliminary data.</text>
</comment>